<dbReference type="GO" id="GO:0010314">
    <property type="term" value="F:phosphatidylinositol-5-phosphate binding"/>
    <property type="evidence" value="ECO:0007669"/>
    <property type="project" value="EnsemblFungi"/>
</dbReference>
<dbReference type="FunCoup" id="H2AQR6">
    <property type="interactions" value="411"/>
</dbReference>
<reference evidence="4 5" key="1">
    <citation type="journal article" date="2011" name="Proc. Natl. Acad. Sci. U.S.A.">
        <title>Evolutionary erosion of yeast sex chromosomes by mating-type switching accidents.</title>
        <authorList>
            <person name="Gordon J.L."/>
            <person name="Armisen D."/>
            <person name="Proux-Wera E."/>
            <person name="Oheigeartaigh S.S."/>
            <person name="Byrne K.P."/>
            <person name="Wolfe K.H."/>
        </authorList>
    </citation>
    <scope>NUCLEOTIDE SEQUENCE [LARGE SCALE GENOMIC DNA]</scope>
    <source>
        <strain evidence="5">ATCC 22294 / BCRC 22015 / CBS 2517 / CECT 1963 / NBRC 1671 / NRRL Y-8276</strain>
    </source>
</reference>
<dbReference type="GO" id="GO:0070273">
    <property type="term" value="F:phosphatidylinositol-4-phosphate binding"/>
    <property type="evidence" value="ECO:0007669"/>
    <property type="project" value="EnsemblFungi"/>
</dbReference>
<dbReference type="GO" id="GO:0005768">
    <property type="term" value="C:endosome"/>
    <property type="evidence" value="ECO:0007669"/>
    <property type="project" value="EnsemblFungi"/>
</dbReference>
<dbReference type="GO" id="GO:0032266">
    <property type="term" value="F:phosphatidylinositol-3-phosphate binding"/>
    <property type="evidence" value="ECO:0007669"/>
    <property type="project" value="EnsemblFungi"/>
</dbReference>
<dbReference type="KEGG" id="kaf:KAFR_0B04200"/>
<dbReference type="SMART" id="SM00320">
    <property type="entry name" value="WD40"/>
    <property type="match status" value="2"/>
</dbReference>
<evidence type="ECO:0000256" key="3">
    <source>
        <dbReference type="ARBA" id="ARBA00025740"/>
    </source>
</evidence>
<evidence type="ECO:0000313" key="4">
    <source>
        <dbReference type="EMBL" id="CCF56716.1"/>
    </source>
</evidence>
<keyword evidence="2" id="KW-0677">Repeat</keyword>
<keyword evidence="1" id="KW-0853">WD repeat</keyword>
<dbReference type="GeneID" id="13883255"/>
<dbReference type="InterPro" id="IPR001680">
    <property type="entry name" value="WD40_rpt"/>
</dbReference>
<organism evidence="4 5">
    <name type="scientific">Kazachstania africana (strain ATCC 22294 / BCRC 22015 / CBS 2517 / CECT 1963 / NBRC 1671 / NRRL Y-8276)</name>
    <name type="common">Yeast</name>
    <name type="synonym">Kluyveromyces africanus</name>
    <dbReference type="NCBI Taxonomy" id="1071382"/>
    <lineage>
        <taxon>Eukaryota</taxon>
        <taxon>Fungi</taxon>
        <taxon>Dikarya</taxon>
        <taxon>Ascomycota</taxon>
        <taxon>Saccharomycotina</taxon>
        <taxon>Saccharomycetes</taxon>
        <taxon>Saccharomycetales</taxon>
        <taxon>Saccharomycetaceae</taxon>
        <taxon>Kazachstania</taxon>
    </lineage>
</organism>
<dbReference type="SUPFAM" id="SSF50978">
    <property type="entry name" value="WD40 repeat-like"/>
    <property type="match status" value="1"/>
</dbReference>
<evidence type="ECO:0008006" key="6">
    <source>
        <dbReference type="Google" id="ProtNLM"/>
    </source>
</evidence>
<dbReference type="RefSeq" id="XP_003955851.1">
    <property type="nucleotide sequence ID" value="XM_003955802.1"/>
</dbReference>
<name>H2AQR6_KAZAF</name>
<evidence type="ECO:0000256" key="2">
    <source>
        <dbReference type="ARBA" id="ARBA00022737"/>
    </source>
</evidence>
<gene>
    <name evidence="4" type="primary">KAFR0B04200</name>
    <name evidence="4" type="ORF">KAFR_0B04200</name>
</gene>
<sequence length="386" mass="44673">MSKFNHVSFNQDDSCFSCSTDNGFLIYNTFPLQRKLVQKFEAEDNLKGKSIGMTELLNRSNYIAMVGGGSSPRYPVNALIIWDDLSKKETIRLNFMSIIKKFFISRCFIIIVLEKSISIYKFAKNPIKLCDDFEIPINSNVDFRTSKETDDQINGIICFETVKNRGQVRIVNLTLKNDKLMTNSIIFKAHKTGINLMKFNNQGNMISTCSKKGTLIRVFNVHNGQLIKEFRRGLDNVTIYGMKFSPQGKTLAIVSNKQTLHVFKILNDKNDNKVHVLNGIIPKSINWGVTNYLESTWSMCKLHLQNSKLSQTDKDLEEDRCKIGWCHNDDDDSFVLVWLNRGIWEKYVILEKKPYTVSETLNQSINNQDSFNDKKWEIIRESWRQL</sequence>
<dbReference type="OrthoDB" id="1667587at2759"/>
<dbReference type="InterPro" id="IPR036322">
    <property type="entry name" value="WD40_repeat_dom_sf"/>
</dbReference>
<dbReference type="PANTHER" id="PTHR11227">
    <property type="entry name" value="WD-REPEAT PROTEIN INTERACTING WITH PHOSPHOINOSIDES WIPI -RELATED"/>
    <property type="match status" value="1"/>
</dbReference>
<dbReference type="STRING" id="1071382.H2AQR6"/>
<dbReference type="eggNOG" id="KOG2111">
    <property type="taxonomic scope" value="Eukaryota"/>
</dbReference>
<dbReference type="AlphaFoldDB" id="H2AQR6"/>
<dbReference type="Gene3D" id="2.130.10.10">
    <property type="entry name" value="YVTN repeat-like/Quinoprotein amine dehydrogenase"/>
    <property type="match status" value="1"/>
</dbReference>
<dbReference type="Proteomes" id="UP000005220">
    <property type="component" value="Chromosome 2"/>
</dbReference>
<dbReference type="GO" id="GO:0034727">
    <property type="term" value="P:piecemeal microautophagy of the nucleus"/>
    <property type="evidence" value="ECO:0007669"/>
    <property type="project" value="EnsemblFungi"/>
</dbReference>
<accession>H2AQR6</accession>
<dbReference type="HOGENOM" id="CLU_025895_0_1_1"/>
<keyword evidence="5" id="KW-1185">Reference proteome</keyword>
<dbReference type="EMBL" id="HE650822">
    <property type="protein sequence ID" value="CCF56716.1"/>
    <property type="molecule type" value="Genomic_DNA"/>
</dbReference>
<dbReference type="InterPro" id="IPR015943">
    <property type="entry name" value="WD40/YVTN_repeat-like_dom_sf"/>
</dbReference>
<dbReference type="GO" id="GO:0000324">
    <property type="term" value="C:fungal-type vacuole"/>
    <property type="evidence" value="ECO:0007669"/>
    <property type="project" value="EnsemblFungi"/>
</dbReference>
<dbReference type="Pfam" id="PF21032">
    <property type="entry name" value="PROPPIN"/>
    <property type="match status" value="1"/>
</dbReference>
<dbReference type="GO" id="GO:0080025">
    <property type="term" value="F:phosphatidylinositol-3,5-bisphosphate binding"/>
    <property type="evidence" value="ECO:0007669"/>
    <property type="project" value="EnsemblFungi"/>
</dbReference>
<dbReference type="InParanoid" id="H2AQR6"/>
<comment type="similarity">
    <text evidence="3">Belongs to the WD repeat PROPPIN family.</text>
</comment>
<evidence type="ECO:0000313" key="5">
    <source>
        <dbReference type="Proteomes" id="UP000005220"/>
    </source>
</evidence>
<proteinExistence type="inferred from homology"/>
<protein>
    <recommendedName>
        <fullName evidence="6">SVP1-like protein 2</fullName>
    </recommendedName>
</protein>
<dbReference type="InterPro" id="IPR048720">
    <property type="entry name" value="PROPPIN"/>
</dbReference>
<evidence type="ECO:0000256" key="1">
    <source>
        <dbReference type="ARBA" id="ARBA00022574"/>
    </source>
</evidence>